<name>A0A8R1DSP3_CAEJA</name>
<sequence>MCSFFLRSLTLTLSLAVVSAKPSAQLSETEFTNLQFTVQKLDAILKAYAPYKEYVPDYVWSAIDGLTDEQKTQVVQMVNDYHDGKFEPKNYEDYLAIMKKSYPAIAGTYETMHTKYQAQVDTLGPKGQEFAKQTEAQVFADASPDRIVWACHIFNGAKSLISNAKALLLDADEADKIDAAFPEVVTFMNSKEFEAYSIVVSNLNSLDCEKDRKQIFDTIKLMDKQNVFTSN</sequence>
<keyword evidence="6" id="KW-0446">Lipid-binding</keyword>
<reference evidence="9" key="1">
    <citation type="submission" date="2010-08" db="EMBL/GenBank/DDBJ databases">
        <authorList>
            <consortium name="Caenorhabditis japonica Sequencing Consortium"/>
            <person name="Wilson R.K."/>
        </authorList>
    </citation>
    <scope>NUCLEOTIDE SEQUENCE [LARGE SCALE GENOMIC DNA]</scope>
    <source>
        <strain evidence="9">DF5081</strain>
    </source>
</reference>
<keyword evidence="3" id="KW-0964">Secreted</keyword>
<keyword evidence="9" id="KW-1185">Reference proteome</keyword>
<keyword evidence="5" id="KW-0175">Coiled coil</keyword>
<dbReference type="OMA" id="VWACHIF"/>
<evidence type="ECO:0000256" key="3">
    <source>
        <dbReference type="ARBA" id="ARBA00022525"/>
    </source>
</evidence>
<dbReference type="AlphaFoldDB" id="A0A8R1DSP3"/>
<evidence type="ECO:0000313" key="9">
    <source>
        <dbReference type="Proteomes" id="UP000005237"/>
    </source>
</evidence>
<dbReference type="GO" id="GO:0008289">
    <property type="term" value="F:lipid binding"/>
    <property type="evidence" value="ECO:0007669"/>
    <property type="project" value="UniProtKB-KW"/>
</dbReference>
<dbReference type="EnsemblMetazoa" id="CJA11077.1">
    <property type="protein sequence ID" value="CJA11077.1"/>
    <property type="gene ID" value="WBGene00130281"/>
</dbReference>
<keyword evidence="4 7" id="KW-0732">Signal</keyword>
<proteinExistence type="inferred from homology"/>
<feature type="chain" id="PRO_5035822726" evidence="7">
    <location>
        <begin position="21"/>
        <end position="231"/>
    </location>
</feature>
<dbReference type="InterPro" id="IPR008632">
    <property type="entry name" value="Gp-FAR-1"/>
</dbReference>
<dbReference type="Proteomes" id="UP000005237">
    <property type="component" value="Unassembled WGS sequence"/>
</dbReference>
<evidence type="ECO:0000256" key="5">
    <source>
        <dbReference type="ARBA" id="ARBA00023054"/>
    </source>
</evidence>
<dbReference type="GO" id="GO:0005576">
    <property type="term" value="C:extracellular region"/>
    <property type="evidence" value="ECO:0007669"/>
    <property type="project" value="UniProtKB-SubCell"/>
</dbReference>
<dbReference type="Gene3D" id="1.20.120.1100">
    <property type="match status" value="1"/>
</dbReference>
<dbReference type="PANTHER" id="PTHR31418">
    <property type="entry name" value="FATTY-ACID AND RETINOL-BINDING PROTEIN 1"/>
    <property type="match status" value="1"/>
</dbReference>
<evidence type="ECO:0000256" key="1">
    <source>
        <dbReference type="ARBA" id="ARBA00004613"/>
    </source>
</evidence>
<evidence type="ECO:0000256" key="4">
    <source>
        <dbReference type="ARBA" id="ARBA00022729"/>
    </source>
</evidence>
<dbReference type="Pfam" id="PF05823">
    <property type="entry name" value="Gp-FAR-1"/>
    <property type="match status" value="1"/>
</dbReference>
<feature type="signal peptide" evidence="7">
    <location>
        <begin position="1"/>
        <end position="20"/>
    </location>
</feature>
<comment type="similarity">
    <text evidence="2">Belongs to the fatty-acid and retinol-binding protein (FARBP) family.</text>
</comment>
<comment type="subcellular location">
    <subcellularLocation>
        <location evidence="1">Secreted</location>
    </subcellularLocation>
</comment>
<dbReference type="PANTHER" id="PTHR31418:SF6">
    <property type="entry name" value="FATTY ACID_RETINOL BINDING PROTEIN"/>
    <property type="match status" value="1"/>
</dbReference>
<organism evidence="8 9">
    <name type="scientific">Caenorhabditis japonica</name>
    <dbReference type="NCBI Taxonomy" id="281687"/>
    <lineage>
        <taxon>Eukaryota</taxon>
        <taxon>Metazoa</taxon>
        <taxon>Ecdysozoa</taxon>
        <taxon>Nematoda</taxon>
        <taxon>Chromadorea</taxon>
        <taxon>Rhabditida</taxon>
        <taxon>Rhabditina</taxon>
        <taxon>Rhabditomorpha</taxon>
        <taxon>Rhabditoidea</taxon>
        <taxon>Rhabditidae</taxon>
        <taxon>Peloderinae</taxon>
        <taxon>Caenorhabditis</taxon>
    </lineage>
</organism>
<evidence type="ECO:0000313" key="8">
    <source>
        <dbReference type="EnsemblMetazoa" id="CJA11077.1"/>
    </source>
</evidence>
<protein>
    <submittedName>
        <fullName evidence="8">Uncharacterized protein</fullName>
    </submittedName>
</protein>
<accession>A0A8R1DSP3</accession>
<reference evidence="8" key="2">
    <citation type="submission" date="2022-06" db="UniProtKB">
        <authorList>
            <consortium name="EnsemblMetazoa"/>
        </authorList>
    </citation>
    <scope>IDENTIFICATION</scope>
    <source>
        <strain evidence="8">DF5081</strain>
    </source>
</reference>
<evidence type="ECO:0000256" key="7">
    <source>
        <dbReference type="SAM" id="SignalP"/>
    </source>
</evidence>
<evidence type="ECO:0000256" key="6">
    <source>
        <dbReference type="ARBA" id="ARBA00023121"/>
    </source>
</evidence>
<evidence type="ECO:0000256" key="2">
    <source>
        <dbReference type="ARBA" id="ARBA00006648"/>
    </source>
</evidence>